<name>A0A0J1C2Y1_9NEIS</name>
<dbReference type="PATRIC" id="fig|1470200.3.peg.325"/>
<reference evidence="1 2" key="1">
    <citation type="submission" date="2014-11" db="EMBL/GenBank/DDBJ databases">
        <title>Genome of a novel goose pathogen.</title>
        <authorList>
            <person name="Hansen C.M."/>
            <person name="Hueffer K."/>
            <person name="Choi S.C."/>
        </authorList>
    </citation>
    <scope>NUCLEOTIDE SEQUENCE [LARGE SCALE GENOMIC DNA]</scope>
    <source>
        <strain evidence="1 2">KH1503</strain>
    </source>
</reference>
<proteinExistence type="predicted"/>
<gene>
    <name evidence="1" type="ORF">PL75_07265</name>
</gene>
<evidence type="ECO:0000313" key="1">
    <source>
        <dbReference type="EMBL" id="KLT72673.1"/>
    </source>
</evidence>
<dbReference type="STRING" id="1470200.PL75_07265"/>
<evidence type="ECO:0000313" key="2">
    <source>
        <dbReference type="Proteomes" id="UP000036027"/>
    </source>
</evidence>
<dbReference type="AlphaFoldDB" id="A0A0J1C2Y1"/>
<dbReference type="Proteomes" id="UP000036027">
    <property type="component" value="Unassembled WGS sequence"/>
</dbReference>
<organism evidence="1 2">
    <name type="scientific">Neisseria arctica</name>
    <dbReference type="NCBI Taxonomy" id="1470200"/>
    <lineage>
        <taxon>Bacteria</taxon>
        <taxon>Pseudomonadati</taxon>
        <taxon>Pseudomonadota</taxon>
        <taxon>Betaproteobacteria</taxon>
        <taxon>Neisseriales</taxon>
        <taxon>Neisseriaceae</taxon>
        <taxon>Neisseria</taxon>
    </lineage>
</organism>
<dbReference type="EMBL" id="JTDO01000010">
    <property type="protein sequence ID" value="KLT72673.1"/>
    <property type="molecule type" value="Genomic_DNA"/>
</dbReference>
<sequence length="78" mass="8677">MQEPLTKVLYLQICTLYAPGPSEANRCHFPSRSKTAKDSTAVIVILLYTTENQPTYIIRQIPKQTYAGAVFTGNKNDG</sequence>
<protein>
    <submittedName>
        <fullName evidence="1">Uncharacterized protein</fullName>
    </submittedName>
</protein>
<comment type="caution">
    <text evidence="1">The sequence shown here is derived from an EMBL/GenBank/DDBJ whole genome shotgun (WGS) entry which is preliminary data.</text>
</comment>
<keyword evidence="2" id="KW-1185">Reference proteome</keyword>
<accession>A0A0J1C2Y1</accession>